<proteinExistence type="predicted"/>
<feature type="compositionally biased region" description="Basic and acidic residues" evidence="1">
    <location>
        <begin position="167"/>
        <end position="180"/>
    </location>
</feature>
<name>A0A9W6ZER9_9STRA</name>
<sequence length="306" mass="34816">MGRVSKYKKVKDTSGFGFGDSNGGRVKGWGRKGKRSKAAFDTAPMKDDQDDFFIDDKGNIVDKSEKKKKKKDKKKKGMDIFDEVWEEYGSEKMKSLEGSMEKKTMKKVMGADGGSGKRRRNGGSSEPSASSSSNPNSTSTGTTTTIKNGPLFEPKQESESMRAFNRRIKEQTRVALKEDMEVLGTSARKKEYLSSKKKQKKLKKRGPVQDDSDSDSGSRWKKRKTDEVEFGEQAERPPELAVRPKMRKKKVEEEEVPHHDPDSLEAQQDKFRKKQAKKKKLEMEQLRLDAIQAYKNMKAKKLSERV</sequence>
<feature type="compositionally biased region" description="Gly residues" evidence="1">
    <location>
        <begin position="16"/>
        <end position="27"/>
    </location>
</feature>
<feature type="compositionally biased region" description="Basic and acidic residues" evidence="1">
    <location>
        <begin position="54"/>
        <end position="65"/>
    </location>
</feature>
<evidence type="ECO:0000313" key="2">
    <source>
        <dbReference type="EMBL" id="GMH49194.1"/>
    </source>
</evidence>
<comment type="caution">
    <text evidence="2">The sequence shown here is derived from an EMBL/GenBank/DDBJ whole genome shotgun (WGS) entry which is preliminary data.</text>
</comment>
<feature type="compositionally biased region" description="Basic and acidic residues" evidence="1">
    <location>
        <begin position="92"/>
        <end position="103"/>
    </location>
</feature>
<gene>
    <name evidence="2" type="ORF">TrVE_jg11131</name>
</gene>
<protein>
    <submittedName>
        <fullName evidence="2">Uncharacterized protein</fullName>
    </submittedName>
</protein>
<dbReference type="AlphaFoldDB" id="A0A9W6ZER9"/>
<feature type="region of interest" description="Disordered" evidence="1">
    <location>
        <begin position="92"/>
        <end position="278"/>
    </location>
</feature>
<evidence type="ECO:0000256" key="1">
    <source>
        <dbReference type="SAM" id="MobiDB-lite"/>
    </source>
</evidence>
<feature type="compositionally biased region" description="Low complexity" evidence="1">
    <location>
        <begin position="122"/>
        <end position="145"/>
    </location>
</feature>
<feature type="region of interest" description="Disordered" evidence="1">
    <location>
        <begin position="1"/>
        <end position="76"/>
    </location>
</feature>
<organism evidence="2 3">
    <name type="scientific">Triparma verrucosa</name>
    <dbReference type="NCBI Taxonomy" id="1606542"/>
    <lineage>
        <taxon>Eukaryota</taxon>
        <taxon>Sar</taxon>
        <taxon>Stramenopiles</taxon>
        <taxon>Ochrophyta</taxon>
        <taxon>Bolidophyceae</taxon>
        <taxon>Parmales</taxon>
        <taxon>Triparmaceae</taxon>
        <taxon>Triparma</taxon>
    </lineage>
</organism>
<dbReference type="EMBL" id="BRXX01000590">
    <property type="protein sequence ID" value="GMH49194.1"/>
    <property type="molecule type" value="Genomic_DNA"/>
</dbReference>
<feature type="compositionally biased region" description="Basic residues" evidence="1">
    <location>
        <begin position="28"/>
        <end position="37"/>
    </location>
</feature>
<dbReference type="Proteomes" id="UP001165160">
    <property type="component" value="Unassembled WGS sequence"/>
</dbReference>
<reference evidence="3" key="1">
    <citation type="journal article" date="2023" name="Commun. Biol.">
        <title>Genome analysis of Parmales, the sister group of diatoms, reveals the evolutionary specialization of diatoms from phago-mixotrophs to photoautotrophs.</title>
        <authorList>
            <person name="Ban H."/>
            <person name="Sato S."/>
            <person name="Yoshikawa S."/>
            <person name="Yamada K."/>
            <person name="Nakamura Y."/>
            <person name="Ichinomiya M."/>
            <person name="Sato N."/>
            <person name="Blanc-Mathieu R."/>
            <person name="Endo H."/>
            <person name="Kuwata A."/>
            <person name="Ogata H."/>
        </authorList>
    </citation>
    <scope>NUCLEOTIDE SEQUENCE [LARGE SCALE GENOMIC DNA]</scope>
    <source>
        <strain evidence="3">NIES 3699</strain>
    </source>
</reference>
<feature type="compositionally biased region" description="Basic and acidic residues" evidence="1">
    <location>
        <begin position="250"/>
        <end position="270"/>
    </location>
</feature>
<feature type="compositionally biased region" description="Basic residues" evidence="1">
    <location>
        <begin position="66"/>
        <end position="76"/>
    </location>
</feature>
<accession>A0A9W6ZER9</accession>
<evidence type="ECO:0000313" key="3">
    <source>
        <dbReference type="Proteomes" id="UP001165160"/>
    </source>
</evidence>
<keyword evidence="3" id="KW-1185">Reference proteome</keyword>
<feature type="compositionally biased region" description="Basic residues" evidence="1">
    <location>
        <begin position="195"/>
        <end position="206"/>
    </location>
</feature>